<feature type="transmembrane region" description="Helical" evidence="1">
    <location>
        <begin position="111"/>
        <end position="128"/>
    </location>
</feature>
<keyword evidence="1" id="KW-0472">Membrane</keyword>
<organism evidence="2 3">
    <name type="scientific">Sphaerospermopsis reniformis</name>
    <dbReference type="NCBI Taxonomy" id="531300"/>
    <lineage>
        <taxon>Bacteria</taxon>
        <taxon>Bacillati</taxon>
        <taxon>Cyanobacteriota</taxon>
        <taxon>Cyanophyceae</taxon>
        <taxon>Nostocales</taxon>
        <taxon>Aphanizomenonaceae</taxon>
        <taxon>Sphaerospermopsis</taxon>
    </lineage>
</organism>
<dbReference type="EMBL" id="BJCE01000038">
    <property type="protein sequence ID" value="GCL36458.1"/>
    <property type="molecule type" value="Genomic_DNA"/>
</dbReference>
<gene>
    <name evidence="2" type="ORF">SR1949_15620</name>
</gene>
<dbReference type="AlphaFoldDB" id="A0A479ZYX2"/>
<dbReference type="InterPro" id="IPR019206">
    <property type="entry name" value="DUF2085_TM"/>
</dbReference>
<accession>A0A479ZYX2</accession>
<dbReference type="Pfam" id="PF09858">
    <property type="entry name" value="DUF2085"/>
    <property type="match status" value="1"/>
</dbReference>
<dbReference type="RefSeq" id="WP_137666980.1">
    <property type="nucleotide sequence ID" value="NZ_BJCE01000038.1"/>
</dbReference>
<keyword evidence="1" id="KW-1133">Transmembrane helix</keyword>
<evidence type="ECO:0008006" key="4">
    <source>
        <dbReference type="Google" id="ProtNLM"/>
    </source>
</evidence>
<keyword evidence="1" id="KW-0812">Transmembrane</keyword>
<feature type="transmembrane region" description="Helical" evidence="1">
    <location>
        <begin position="20"/>
        <end position="47"/>
    </location>
</feature>
<protein>
    <recommendedName>
        <fullName evidence="4">DUF2085 domain-containing protein</fullName>
    </recommendedName>
</protein>
<evidence type="ECO:0000256" key="1">
    <source>
        <dbReference type="SAM" id="Phobius"/>
    </source>
</evidence>
<evidence type="ECO:0000313" key="2">
    <source>
        <dbReference type="EMBL" id="GCL36458.1"/>
    </source>
</evidence>
<keyword evidence="3" id="KW-1185">Reference proteome</keyword>
<feature type="transmembrane region" description="Helical" evidence="1">
    <location>
        <begin position="140"/>
        <end position="164"/>
    </location>
</feature>
<comment type="caution">
    <text evidence="2">The sequence shown here is derived from an EMBL/GenBank/DDBJ whole genome shotgun (WGS) entry which is preliminary data.</text>
</comment>
<feature type="transmembrane region" description="Helical" evidence="1">
    <location>
        <begin position="76"/>
        <end position="99"/>
    </location>
</feature>
<name>A0A479ZYX2_9CYAN</name>
<dbReference type="Proteomes" id="UP000300142">
    <property type="component" value="Unassembled WGS sequence"/>
</dbReference>
<reference evidence="3" key="1">
    <citation type="submission" date="2019-02" db="EMBL/GenBank/DDBJ databases">
        <title>Draft genome sequence of Sphaerospermopsis reniformis NIES-1949.</title>
        <authorList>
            <person name="Yamaguchi H."/>
            <person name="Suzuki S."/>
            <person name="Kawachi M."/>
        </authorList>
    </citation>
    <scope>NUCLEOTIDE SEQUENCE [LARGE SCALE GENOMIC DNA]</scope>
    <source>
        <strain evidence="3">NIES-1949</strain>
    </source>
</reference>
<evidence type="ECO:0000313" key="3">
    <source>
        <dbReference type="Proteomes" id="UP000300142"/>
    </source>
</evidence>
<proteinExistence type="predicted"/>
<sequence>MQRAIVSQNFQLQKINWVSFFADFLLVGMVFGPPIAPFLAASGFLVLPNIGDIIYFMGNHVCPQPTMGLELAPPHIMAVCMRCYGTVTGLLITRILYIFTQGKNRFWLHQYGWIGAAFASVLMMAYPLELAAQVFSLWDFNNYIVTPFGLITGLAWGLFAMPILHRHTKR</sequence>